<dbReference type="Pfam" id="PF18431">
    <property type="entry name" value="RNAse_A_bac"/>
    <property type="match status" value="1"/>
</dbReference>
<organism evidence="2 3">
    <name type="scientific">Candidatus Contendibacter odensensis</name>
    <dbReference type="NCBI Taxonomy" id="1400860"/>
    <lineage>
        <taxon>Bacteria</taxon>
        <taxon>Pseudomonadati</taxon>
        <taxon>Pseudomonadota</taxon>
        <taxon>Gammaproteobacteria</taxon>
        <taxon>Candidatus Competibacteraceae</taxon>
        <taxon>Candidatus Contendibacter</taxon>
    </lineage>
</organism>
<reference evidence="2 3" key="1">
    <citation type="submission" date="2017-10" db="EMBL/GenBank/DDBJ databases">
        <title>Novel microbial diversity and functional potential in the marine mammal oral microbiome.</title>
        <authorList>
            <person name="Dudek N.K."/>
            <person name="Sun C.L."/>
            <person name="Burstein D."/>
            <person name="Kantor R.S."/>
            <person name="Aliaga Goltsman D.S."/>
            <person name="Bik E.M."/>
            <person name="Thomas B.C."/>
            <person name="Banfield J.F."/>
            <person name="Relman D.A."/>
        </authorList>
    </citation>
    <scope>NUCLEOTIDE SEQUENCE [LARGE SCALE GENOMIC DNA]</scope>
    <source>
        <strain evidence="2">DOLJORAL78_50_517</strain>
    </source>
</reference>
<feature type="domain" description="Bacterial CdiA-CT RNAse A" evidence="1">
    <location>
        <begin position="153"/>
        <end position="265"/>
    </location>
</feature>
<proteinExistence type="predicted"/>
<evidence type="ECO:0000259" key="1">
    <source>
        <dbReference type="Pfam" id="PF18431"/>
    </source>
</evidence>
<dbReference type="Proteomes" id="UP000229278">
    <property type="component" value="Unassembled WGS sequence"/>
</dbReference>
<name>A0A2G6PGS4_9GAMM</name>
<protein>
    <recommendedName>
        <fullName evidence="1">Bacterial CdiA-CT RNAse A domain-containing protein</fullName>
    </recommendedName>
</protein>
<sequence length="267" mass="27750">MEEGLEIVLTPLQFAAVLENDSIEESSSWSNRFWGAATVVGGALEMVGGAALLLTPEPTTVTKIAGGALAVHGADTTSTGIMQVVSGRTRTTLTSQAVAAAAKALGADPQTASNVAFAVDIAVPLVAGFAGAARVIAIRRGAITLAAEEAAGGHTIARHVGRTEAQLRSRLAQQPNIPAASTFRTLQEAERAVAAALRANKEAIKTWAKSANPGQTKAFTYEAGQVIGQGVVRSTGQMTNMSKMVVVVRKVIEQNRVYFVLTAYPKP</sequence>
<dbReference type="EMBL" id="PDTV01000004">
    <property type="protein sequence ID" value="PIE83379.1"/>
    <property type="molecule type" value="Genomic_DNA"/>
</dbReference>
<comment type="caution">
    <text evidence="2">The sequence shown here is derived from an EMBL/GenBank/DDBJ whole genome shotgun (WGS) entry which is preliminary data.</text>
</comment>
<evidence type="ECO:0000313" key="3">
    <source>
        <dbReference type="Proteomes" id="UP000229278"/>
    </source>
</evidence>
<evidence type="ECO:0000313" key="2">
    <source>
        <dbReference type="EMBL" id="PIE83379.1"/>
    </source>
</evidence>
<dbReference type="CDD" id="cd20684">
    <property type="entry name" value="CdiA-CT_Yk_RNaseA-like"/>
    <property type="match status" value="1"/>
</dbReference>
<dbReference type="AlphaFoldDB" id="A0A2G6PGS4"/>
<dbReference type="InterPro" id="IPR041436">
    <property type="entry name" value="RNAse_A_bac"/>
</dbReference>
<accession>A0A2G6PGS4</accession>
<gene>
    <name evidence="2" type="ORF">CSA09_00415</name>
</gene>